<name>A0A1G7AQK7_9SPHI</name>
<feature type="signal peptide" evidence="1">
    <location>
        <begin position="1"/>
        <end position="18"/>
    </location>
</feature>
<proteinExistence type="predicted"/>
<sequence length="213" mass="24231">MRYFLLLIFCSVSISASAQWYKNPIEAVKYAFKKHTRYPMIANVQDNSVKKLALVKLPNDKITKAVIDVNPYALFLMEASVIKTAQHNMRFRIYNAASYNFSDLAQMYLKQNRLSEAKWYLLQSLQISRQQNDDRHTVTNLMGLATVKAGYGDYIQANQDLAEARTLAASRGLNSDVTAIEKQIRFLQDNKLNPKAEIRYAETADAGPKPANK</sequence>
<gene>
    <name evidence="2" type="ORF">SAMN05216464_104215</name>
</gene>
<evidence type="ECO:0000313" key="3">
    <source>
        <dbReference type="Proteomes" id="UP000199072"/>
    </source>
</evidence>
<dbReference type="OrthoDB" id="789253at2"/>
<dbReference type="AlphaFoldDB" id="A0A1G7AQK7"/>
<organism evidence="2 3">
    <name type="scientific">Mucilaginibacter pineti</name>
    <dbReference type="NCBI Taxonomy" id="1391627"/>
    <lineage>
        <taxon>Bacteria</taxon>
        <taxon>Pseudomonadati</taxon>
        <taxon>Bacteroidota</taxon>
        <taxon>Sphingobacteriia</taxon>
        <taxon>Sphingobacteriales</taxon>
        <taxon>Sphingobacteriaceae</taxon>
        <taxon>Mucilaginibacter</taxon>
    </lineage>
</organism>
<evidence type="ECO:0000313" key="2">
    <source>
        <dbReference type="EMBL" id="SDE17168.1"/>
    </source>
</evidence>
<dbReference type="STRING" id="1391627.SAMN05216464_104215"/>
<keyword evidence="1" id="KW-0732">Signal</keyword>
<dbReference type="RefSeq" id="WP_091149329.1">
    <property type="nucleotide sequence ID" value="NZ_FNAI01000004.1"/>
</dbReference>
<dbReference type="Proteomes" id="UP000199072">
    <property type="component" value="Unassembled WGS sequence"/>
</dbReference>
<dbReference type="SUPFAM" id="SSF48452">
    <property type="entry name" value="TPR-like"/>
    <property type="match status" value="1"/>
</dbReference>
<dbReference type="Gene3D" id="1.25.40.10">
    <property type="entry name" value="Tetratricopeptide repeat domain"/>
    <property type="match status" value="1"/>
</dbReference>
<keyword evidence="3" id="KW-1185">Reference proteome</keyword>
<dbReference type="InterPro" id="IPR011990">
    <property type="entry name" value="TPR-like_helical_dom_sf"/>
</dbReference>
<evidence type="ECO:0000256" key="1">
    <source>
        <dbReference type="SAM" id="SignalP"/>
    </source>
</evidence>
<protein>
    <submittedName>
        <fullName evidence="2">Uncharacterized protein</fullName>
    </submittedName>
</protein>
<reference evidence="2 3" key="1">
    <citation type="submission" date="2016-10" db="EMBL/GenBank/DDBJ databases">
        <authorList>
            <person name="de Groot N.N."/>
        </authorList>
    </citation>
    <scope>NUCLEOTIDE SEQUENCE [LARGE SCALE GENOMIC DNA]</scope>
    <source>
        <strain evidence="2 3">47C3B</strain>
    </source>
</reference>
<accession>A0A1G7AQK7</accession>
<dbReference type="EMBL" id="FNAI01000004">
    <property type="protein sequence ID" value="SDE17168.1"/>
    <property type="molecule type" value="Genomic_DNA"/>
</dbReference>
<feature type="chain" id="PRO_5011620451" evidence="1">
    <location>
        <begin position="19"/>
        <end position="213"/>
    </location>
</feature>